<comment type="caution">
    <text evidence="1">The sequence shown here is derived from an EMBL/GenBank/DDBJ whole genome shotgun (WGS) entry which is preliminary data.</text>
</comment>
<organism evidence="1 2">
    <name type="scientific">Pristionchus entomophagus</name>
    <dbReference type="NCBI Taxonomy" id="358040"/>
    <lineage>
        <taxon>Eukaryota</taxon>
        <taxon>Metazoa</taxon>
        <taxon>Ecdysozoa</taxon>
        <taxon>Nematoda</taxon>
        <taxon>Chromadorea</taxon>
        <taxon>Rhabditida</taxon>
        <taxon>Rhabditina</taxon>
        <taxon>Diplogasteromorpha</taxon>
        <taxon>Diplogasteroidea</taxon>
        <taxon>Neodiplogasteridae</taxon>
        <taxon>Pristionchus</taxon>
    </lineage>
</organism>
<reference evidence="1" key="1">
    <citation type="submission" date="2023-10" db="EMBL/GenBank/DDBJ databases">
        <title>Genome assembly of Pristionchus species.</title>
        <authorList>
            <person name="Yoshida K."/>
            <person name="Sommer R.J."/>
        </authorList>
    </citation>
    <scope>NUCLEOTIDE SEQUENCE</scope>
    <source>
        <strain evidence="1">RS0144</strain>
    </source>
</reference>
<dbReference type="AlphaFoldDB" id="A0AAV5SRN1"/>
<proteinExistence type="predicted"/>
<gene>
    <name evidence="1" type="ORF">PENTCL1PPCAC_8036</name>
</gene>
<sequence length="102" mass="11390">SIDNPSRLVEHVTSAKHVNTIQAEKYVINESAINFWMNADKRATVIPSLIVRPSSSMKEEVSRTIEEVKGSENCGRQNEKAISQVSGNESIMDVLEKEDKTD</sequence>
<evidence type="ECO:0000313" key="2">
    <source>
        <dbReference type="Proteomes" id="UP001432027"/>
    </source>
</evidence>
<feature type="non-terminal residue" evidence="1">
    <location>
        <position position="102"/>
    </location>
</feature>
<evidence type="ECO:0000313" key="1">
    <source>
        <dbReference type="EMBL" id="GMS85861.1"/>
    </source>
</evidence>
<dbReference type="Proteomes" id="UP001432027">
    <property type="component" value="Unassembled WGS sequence"/>
</dbReference>
<name>A0AAV5SRN1_9BILA</name>
<accession>A0AAV5SRN1</accession>
<feature type="non-terminal residue" evidence="1">
    <location>
        <position position="1"/>
    </location>
</feature>
<keyword evidence="2" id="KW-1185">Reference proteome</keyword>
<dbReference type="EMBL" id="BTSX01000002">
    <property type="protein sequence ID" value="GMS85861.1"/>
    <property type="molecule type" value="Genomic_DNA"/>
</dbReference>
<protein>
    <submittedName>
        <fullName evidence="1">Uncharacterized protein</fullName>
    </submittedName>
</protein>